<proteinExistence type="predicted"/>
<accession>A0A445CYH7</accession>
<dbReference type="Proteomes" id="UP000289738">
    <property type="component" value="Chromosome A05"/>
</dbReference>
<keyword evidence="2" id="KW-1185">Reference proteome</keyword>
<dbReference type="EMBL" id="SDMP01000005">
    <property type="protein sequence ID" value="RYR55987.1"/>
    <property type="molecule type" value="Genomic_DNA"/>
</dbReference>
<protein>
    <recommendedName>
        <fullName evidence="3">Transposase MuDR plant domain-containing protein</fullName>
    </recommendedName>
</protein>
<gene>
    <name evidence="1" type="ORF">Ahy_A05g021805</name>
</gene>
<name>A0A445CYH7_ARAHY</name>
<evidence type="ECO:0000313" key="1">
    <source>
        <dbReference type="EMBL" id="RYR55987.1"/>
    </source>
</evidence>
<reference evidence="1 2" key="1">
    <citation type="submission" date="2019-01" db="EMBL/GenBank/DDBJ databases">
        <title>Sequencing of cultivated peanut Arachis hypogaea provides insights into genome evolution and oil improvement.</title>
        <authorList>
            <person name="Chen X."/>
        </authorList>
    </citation>
    <scope>NUCLEOTIDE SEQUENCE [LARGE SCALE GENOMIC DNA]</scope>
    <source>
        <strain evidence="2">cv. Fuhuasheng</strain>
        <tissue evidence="1">Leaves</tissue>
    </source>
</reference>
<organism evidence="1 2">
    <name type="scientific">Arachis hypogaea</name>
    <name type="common">Peanut</name>
    <dbReference type="NCBI Taxonomy" id="3818"/>
    <lineage>
        <taxon>Eukaryota</taxon>
        <taxon>Viridiplantae</taxon>
        <taxon>Streptophyta</taxon>
        <taxon>Embryophyta</taxon>
        <taxon>Tracheophyta</taxon>
        <taxon>Spermatophyta</taxon>
        <taxon>Magnoliopsida</taxon>
        <taxon>eudicotyledons</taxon>
        <taxon>Gunneridae</taxon>
        <taxon>Pentapetalae</taxon>
        <taxon>rosids</taxon>
        <taxon>fabids</taxon>
        <taxon>Fabales</taxon>
        <taxon>Fabaceae</taxon>
        <taxon>Papilionoideae</taxon>
        <taxon>50 kb inversion clade</taxon>
        <taxon>dalbergioids sensu lato</taxon>
        <taxon>Dalbergieae</taxon>
        <taxon>Pterocarpus clade</taxon>
        <taxon>Arachis</taxon>
    </lineage>
</organism>
<sequence length="251" mass="28581">MCAAISSKIGDKNASFAAIRTNIRKLMVDLNMTLEGNQGESNPNDYNDVCWNRDGSTIGDPMQDHYQIHLMSDDKDVDAKLVDIPEEEHEELNDFTMSQPAISRPYDHLTHYSTLNLDAMNGDWSFGQGGSEDNPTHDFEIGQQFDNKEVVMAVKMYSIKRAVEYKIVESNQFENICIACRQKQEKWEIRRCSGPHSCMQTTLGQDHGRLDSKVIAEHVLSMVKTDPTINIRVLQKAVENHFGYKTSYKKV</sequence>
<evidence type="ECO:0008006" key="3">
    <source>
        <dbReference type="Google" id="ProtNLM"/>
    </source>
</evidence>
<evidence type="ECO:0000313" key="2">
    <source>
        <dbReference type="Proteomes" id="UP000289738"/>
    </source>
</evidence>
<comment type="caution">
    <text evidence="1">The sequence shown here is derived from an EMBL/GenBank/DDBJ whole genome shotgun (WGS) entry which is preliminary data.</text>
</comment>
<dbReference type="AlphaFoldDB" id="A0A445CYH7"/>